<evidence type="ECO:0000313" key="2">
    <source>
        <dbReference type="Proteomes" id="UP000054375"/>
    </source>
</evidence>
<keyword evidence="2" id="KW-1185">Reference proteome</keyword>
<comment type="caution">
    <text evidence="1">The sequence shown here is derived from an EMBL/GenBank/DDBJ whole genome shotgun (WGS) entry which is preliminary data.</text>
</comment>
<name>A0A101SBU5_9ACTN</name>
<protein>
    <submittedName>
        <fullName evidence="1">Uncharacterized protein</fullName>
    </submittedName>
</protein>
<dbReference type="AlphaFoldDB" id="A0A101SBU5"/>
<dbReference type="Proteomes" id="UP000054375">
    <property type="component" value="Unassembled WGS sequence"/>
</dbReference>
<reference evidence="1 2" key="1">
    <citation type="submission" date="2015-10" db="EMBL/GenBank/DDBJ databases">
        <title>Draft genome sequence of Streptomyces griseorubiginosus DSM 40469, type strain for the species Streptomyces griseorubiginosus.</title>
        <authorList>
            <person name="Ruckert C."/>
            <person name="Winkler A."/>
            <person name="Kalinowski J."/>
            <person name="Kampfer P."/>
            <person name="Glaeser S."/>
        </authorList>
    </citation>
    <scope>NUCLEOTIDE SEQUENCE [LARGE SCALE GENOMIC DNA]</scope>
    <source>
        <strain evidence="1 2">DSM 40469</strain>
    </source>
</reference>
<accession>A0A101SBU5</accession>
<organism evidence="1 2">
    <name type="scientific">Streptomyces griseorubiginosus</name>
    <dbReference type="NCBI Taxonomy" id="67304"/>
    <lineage>
        <taxon>Bacteria</taxon>
        <taxon>Bacillati</taxon>
        <taxon>Actinomycetota</taxon>
        <taxon>Actinomycetes</taxon>
        <taxon>Kitasatosporales</taxon>
        <taxon>Streptomycetaceae</taxon>
        <taxon>Streptomyces</taxon>
    </lineage>
</organism>
<evidence type="ECO:0000313" key="1">
    <source>
        <dbReference type="EMBL" id="KUN71379.1"/>
    </source>
</evidence>
<dbReference type="RefSeq" id="WP_062232949.1">
    <property type="nucleotide sequence ID" value="NZ_JBPJFL010000001.1"/>
</dbReference>
<sequence length="107" mass="11950">MFEIRVICAAPDVPRVAQAVLGSVDATSVRSFPTRDGARVRMYITANHRGSHADCTVCDLDGMTLWATPEGREEWRPCTGIDDEDMLAAGLTHGARRREPWQRTTHR</sequence>
<proteinExistence type="predicted"/>
<dbReference type="EMBL" id="LMWV01000002">
    <property type="protein sequence ID" value="KUN71379.1"/>
    <property type="molecule type" value="Genomic_DNA"/>
</dbReference>
<gene>
    <name evidence="1" type="ORF">AQJ54_01015</name>
</gene>